<dbReference type="AlphaFoldDB" id="X1D9M6"/>
<feature type="non-terminal residue" evidence="1">
    <location>
        <position position="122"/>
    </location>
</feature>
<dbReference type="EMBL" id="BART01034466">
    <property type="protein sequence ID" value="GAH17461.1"/>
    <property type="molecule type" value="Genomic_DNA"/>
</dbReference>
<reference evidence="1" key="1">
    <citation type="journal article" date="2014" name="Front. Microbiol.">
        <title>High frequency of phylogenetically diverse reductive dehalogenase-homologous genes in deep subseafloor sedimentary metagenomes.</title>
        <authorList>
            <person name="Kawai M."/>
            <person name="Futagami T."/>
            <person name="Toyoda A."/>
            <person name="Takaki Y."/>
            <person name="Nishi S."/>
            <person name="Hori S."/>
            <person name="Arai W."/>
            <person name="Tsubouchi T."/>
            <person name="Morono Y."/>
            <person name="Uchiyama I."/>
            <person name="Ito T."/>
            <person name="Fujiyama A."/>
            <person name="Inagaki F."/>
            <person name="Takami H."/>
        </authorList>
    </citation>
    <scope>NUCLEOTIDE SEQUENCE</scope>
    <source>
        <strain evidence="1">Expedition CK06-06</strain>
    </source>
</reference>
<organism evidence="1">
    <name type="scientific">marine sediment metagenome</name>
    <dbReference type="NCBI Taxonomy" id="412755"/>
    <lineage>
        <taxon>unclassified sequences</taxon>
        <taxon>metagenomes</taxon>
        <taxon>ecological metagenomes</taxon>
    </lineage>
</organism>
<sequence length="122" mass="14004">MTWYKMVEAILDKGESNFENAVTSFKEMLKIFEEGPVPVLQNICLLNLTEIEIEMLTEESLDEKIESSGPWMKKLEEHAKTNDLPGVAAQSMLLKAKLRHRQGQYDEVRKILEEVKKIAQAP</sequence>
<gene>
    <name evidence="1" type="ORF">S01H4_58894</name>
</gene>
<name>X1D9M6_9ZZZZ</name>
<comment type="caution">
    <text evidence="1">The sequence shown here is derived from an EMBL/GenBank/DDBJ whole genome shotgun (WGS) entry which is preliminary data.</text>
</comment>
<accession>X1D9M6</accession>
<evidence type="ECO:0000313" key="1">
    <source>
        <dbReference type="EMBL" id="GAH17461.1"/>
    </source>
</evidence>
<protein>
    <submittedName>
        <fullName evidence="1">Uncharacterized protein</fullName>
    </submittedName>
</protein>
<proteinExistence type="predicted"/>